<sequence>MTTLKWKVVERMNPAVQPKLLVFSTAATLFSSYEVTSNVSSLANSSDLEENLLPESRYSLAEVILIALVAGLLSLGTVIGNVMVMISFKMDKQLQTISNYFLLSLAVADVSIGLISMPLFTVFTLLGYWPLGPMICDTWLALDYLSSNASVLNLLIISFDRYFSVTRPLTYRAKRTTKRAAFMIASAWVISLVLWPPWIYAWPYIEGQRKVQAHECHIQFLETNFYVTFGTAIAAFYLPVTVMCILYWRIWQETEQRKKDLTHLQAEKRTDSKKSSSSDDPAEAEECLRTRADSYIPDDTLETTYVPTSLCVEPTKSQKNQPRTLKQALVSWCRVDRDQNVQEDDSSSHGSPEAVTPGSNETPMQSSSRTTSMTFRSERRLGSSIPLITKNGPRKPEIMTANSMTHPTSRSFSSDSVYTILIRLPTYPSIGDGESQASIKMILEEEGNQAETSLQNVKTSESMGALNSQHRTSGERQLRHSSLRTSESALETIRLPLNAKLVHKQVAKHNVPKRKRKQQERKQEKKAAKTLSAILLAFIVTWTPYNVLVLVKTLSYCADDECIPEGLWNFAYYLCYINSTVNPLCYALCNANFRRTYTRILSCKWQNKKRHIVNRGYFN</sequence>
<dbReference type="PROSITE" id="PS50262">
    <property type="entry name" value="G_PROTEIN_RECEP_F1_2"/>
    <property type="match status" value="1"/>
</dbReference>
<dbReference type="GeneID" id="106465853"/>
<evidence type="ECO:0000256" key="3">
    <source>
        <dbReference type="ARBA" id="ARBA00022475"/>
    </source>
</evidence>
<keyword evidence="14" id="KW-1185">Reference proteome</keyword>
<dbReference type="RefSeq" id="XP_013781550.1">
    <property type="nucleotide sequence ID" value="XM_013926096.2"/>
</dbReference>
<reference evidence="15" key="1">
    <citation type="submission" date="2025-08" db="UniProtKB">
        <authorList>
            <consortium name="RefSeq"/>
        </authorList>
    </citation>
    <scope>IDENTIFICATION</scope>
    <source>
        <tissue evidence="15">Muscle</tissue>
    </source>
</reference>
<organism evidence="14 15">
    <name type="scientific">Limulus polyphemus</name>
    <name type="common">Atlantic horseshoe crab</name>
    <dbReference type="NCBI Taxonomy" id="6850"/>
    <lineage>
        <taxon>Eukaryota</taxon>
        <taxon>Metazoa</taxon>
        <taxon>Ecdysozoa</taxon>
        <taxon>Arthropoda</taxon>
        <taxon>Chelicerata</taxon>
        <taxon>Merostomata</taxon>
        <taxon>Xiphosura</taxon>
        <taxon>Limulidae</taxon>
        <taxon>Limulus</taxon>
    </lineage>
</organism>
<feature type="compositionally biased region" description="Basic and acidic residues" evidence="11">
    <location>
        <begin position="262"/>
        <end position="277"/>
    </location>
</feature>
<evidence type="ECO:0000256" key="2">
    <source>
        <dbReference type="ARBA" id="ARBA00010663"/>
    </source>
</evidence>
<gene>
    <name evidence="15" type="primary">LOC106465853</name>
</gene>
<name>A0ABM1BGI9_LIMPO</name>
<dbReference type="Proteomes" id="UP000694941">
    <property type="component" value="Unplaced"/>
</dbReference>
<comment type="subcellular location">
    <subcellularLocation>
        <location evidence="1">Cell membrane</location>
        <topology evidence="1">Multi-pass membrane protein</topology>
    </subcellularLocation>
</comment>
<feature type="region of interest" description="Disordered" evidence="11">
    <location>
        <begin position="262"/>
        <end position="286"/>
    </location>
</feature>
<feature type="compositionally biased region" description="Polar residues" evidence="11">
    <location>
        <begin position="459"/>
        <end position="471"/>
    </location>
</feature>
<dbReference type="InterPro" id="IPR000995">
    <property type="entry name" value="Musac_Ach_rcpt"/>
</dbReference>
<keyword evidence="6 10" id="KW-0297">G-protein coupled receptor</keyword>
<dbReference type="InterPro" id="IPR000276">
    <property type="entry name" value="GPCR_Rhodpsn"/>
</dbReference>
<dbReference type="PROSITE" id="PS00237">
    <property type="entry name" value="G_PROTEIN_RECEP_F1_1"/>
    <property type="match status" value="1"/>
</dbReference>
<dbReference type="SUPFAM" id="SSF81321">
    <property type="entry name" value="Family A G protein-coupled receptor-like"/>
    <property type="match status" value="1"/>
</dbReference>
<dbReference type="Gene3D" id="1.20.1070.10">
    <property type="entry name" value="Rhodopsin 7-helix transmembrane proteins"/>
    <property type="match status" value="2"/>
</dbReference>
<evidence type="ECO:0000256" key="6">
    <source>
        <dbReference type="ARBA" id="ARBA00023040"/>
    </source>
</evidence>
<comment type="similarity">
    <text evidence="2 10">Belongs to the G-protein coupled receptor 1 family.</text>
</comment>
<keyword evidence="5 12" id="KW-1133">Transmembrane helix</keyword>
<feature type="region of interest" description="Disordered" evidence="11">
    <location>
        <begin position="340"/>
        <end position="396"/>
    </location>
</feature>
<keyword evidence="9 10" id="KW-0807">Transducer</keyword>
<evidence type="ECO:0000256" key="12">
    <source>
        <dbReference type="SAM" id="Phobius"/>
    </source>
</evidence>
<proteinExistence type="inferred from homology"/>
<accession>A0ABM1BGI9</accession>
<feature type="domain" description="G-protein coupled receptors family 1 profile" evidence="13">
    <location>
        <begin position="80"/>
        <end position="586"/>
    </location>
</feature>
<feature type="transmembrane region" description="Helical" evidence="12">
    <location>
        <begin position="225"/>
        <end position="248"/>
    </location>
</feature>
<evidence type="ECO:0000256" key="1">
    <source>
        <dbReference type="ARBA" id="ARBA00004651"/>
    </source>
</evidence>
<evidence type="ECO:0000256" key="10">
    <source>
        <dbReference type="RuleBase" id="RU000688"/>
    </source>
</evidence>
<evidence type="ECO:0000313" key="15">
    <source>
        <dbReference type="RefSeq" id="XP_013781550.1"/>
    </source>
</evidence>
<evidence type="ECO:0000256" key="9">
    <source>
        <dbReference type="ARBA" id="ARBA00023224"/>
    </source>
</evidence>
<feature type="transmembrane region" description="Helical" evidence="12">
    <location>
        <begin position="180"/>
        <end position="205"/>
    </location>
</feature>
<feature type="region of interest" description="Disordered" evidence="11">
    <location>
        <begin position="459"/>
        <end position="483"/>
    </location>
</feature>
<evidence type="ECO:0000256" key="4">
    <source>
        <dbReference type="ARBA" id="ARBA00022692"/>
    </source>
</evidence>
<dbReference type="PRINTS" id="PR00243">
    <property type="entry name" value="MUSCARINICR"/>
</dbReference>
<feature type="transmembrane region" description="Helical" evidence="12">
    <location>
        <begin position="61"/>
        <end position="88"/>
    </location>
</feature>
<dbReference type="Pfam" id="PF00001">
    <property type="entry name" value="7tm_1"/>
    <property type="match status" value="2"/>
</dbReference>
<keyword evidence="4 10" id="KW-0812">Transmembrane</keyword>
<feature type="transmembrane region" description="Helical" evidence="12">
    <location>
        <begin position="141"/>
        <end position="159"/>
    </location>
</feature>
<keyword evidence="8 10" id="KW-0675">Receptor</keyword>
<dbReference type="PANTHER" id="PTHR24247">
    <property type="entry name" value="5-HYDROXYTRYPTAMINE RECEPTOR"/>
    <property type="match status" value="1"/>
</dbReference>
<dbReference type="PANTHER" id="PTHR24247:SF265">
    <property type="entry name" value="MUSCARINIC ACETYLCHOLINE RECEPTOR DM1"/>
    <property type="match status" value="1"/>
</dbReference>
<feature type="transmembrane region" description="Helical" evidence="12">
    <location>
        <begin position="570"/>
        <end position="589"/>
    </location>
</feature>
<keyword evidence="3" id="KW-1003">Cell membrane</keyword>
<evidence type="ECO:0000256" key="11">
    <source>
        <dbReference type="SAM" id="MobiDB-lite"/>
    </source>
</evidence>
<feature type="transmembrane region" description="Helical" evidence="12">
    <location>
        <begin position="100"/>
        <end position="129"/>
    </location>
</feature>
<evidence type="ECO:0000259" key="13">
    <source>
        <dbReference type="PROSITE" id="PS50262"/>
    </source>
</evidence>
<feature type="transmembrane region" description="Helical" evidence="12">
    <location>
        <begin position="531"/>
        <end position="550"/>
    </location>
</feature>
<dbReference type="InterPro" id="IPR017452">
    <property type="entry name" value="GPCR_Rhodpsn_7TM"/>
</dbReference>
<evidence type="ECO:0000313" key="14">
    <source>
        <dbReference type="Proteomes" id="UP000694941"/>
    </source>
</evidence>
<feature type="compositionally biased region" description="Low complexity" evidence="11">
    <location>
        <begin position="366"/>
        <end position="375"/>
    </location>
</feature>
<evidence type="ECO:0000256" key="8">
    <source>
        <dbReference type="ARBA" id="ARBA00023170"/>
    </source>
</evidence>
<protein>
    <submittedName>
        <fullName evidence="15">Muscarinic acetylcholine receptor DM1-like</fullName>
    </submittedName>
</protein>
<evidence type="ECO:0000256" key="7">
    <source>
        <dbReference type="ARBA" id="ARBA00023136"/>
    </source>
</evidence>
<keyword evidence="7 12" id="KW-0472">Membrane</keyword>
<dbReference type="PRINTS" id="PR00237">
    <property type="entry name" value="GPCRRHODOPSN"/>
</dbReference>
<evidence type="ECO:0000256" key="5">
    <source>
        <dbReference type="ARBA" id="ARBA00022989"/>
    </source>
</evidence>